<reference evidence="3 4" key="1">
    <citation type="submission" date="2015-02" db="EMBL/GenBank/DDBJ databases">
        <title>Nostoc linckia genome annotation.</title>
        <authorList>
            <person name="Zhou Z."/>
        </authorList>
    </citation>
    <scope>NUCLEOTIDE SEQUENCE [LARGE SCALE GENOMIC DNA]</scope>
    <source>
        <strain evidence="4">z8</strain>
    </source>
</reference>
<evidence type="ECO:0000256" key="2">
    <source>
        <dbReference type="SAM" id="MobiDB-lite"/>
    </source>
</evidence>
<dbReference type="AlphaFoldDB" id="A0A9Q5Z426"/>
<dbReference type="Proteomes" id="UP000222310">
    <property type="component" value="Unassembled WGS sequence"/>
</dbReference>
<accession>A0A9Q5Z426</accession>
<comment type="caution">
    <text evidence="3">The sequence shown here is derived from an EMBL/GenBank/DDBJ whole genome shotgun (WGS) entry which is preliminary data.</text>
</comment>
<feature type="compositionally biased region" description="Basic residues" evidence="2">
    <location>
        <begin position="1"/>
        <end position="10"/>
    </location>
</feature>
<evidence type="ECO:0000313" key="4">
    <source>
        <dbReference type="Proteomes" id="UP000222310"/>
    </source>
</evidence>
<keyword evidence="1" id="KW-0175">Coiled coil</keyword>
<proteinExistence type="predicted"/>
<evidence type="ECO:0000256" key="1">
    <source>
        <dbReference type="SAM" id="Coils"/>
    </source>
</evidence>
<sequence length="116" mass="13055">MERKNGKNRSPKIGQRSYRSELKGTSRSVGAIPRASANYGTHQIAAFRENSNKSNTNISRQYSDGAVTGEVVSQLIEEAEKQLTYHEQQAELLRDRLQELRQIPVSLTDLNGHDTQ</sequence>
<evidence type="ECO:0000313" key="3">
    <source>
        <dbReference type="EMBL" id="PHJ89579.1"/>
    </source>
</evidence>
<protein>
    <submittedName>
        <fullName evidence="3">Uncharacterized protein</fullName>
    </submittedName>
</protein>
<dbReference type="EMBL" id="LAHD01000260">
    <property type="protein sequence ID" value="PHJ89579.1"/>
    <property type="molecule type" value="Genomic_DNA"/>
</dbReference>
<name>A0A9Q5Z426_NOSLI</name>
<feature type="coiled-coil region" evidence="1">
    <location>
        <begin position="76"/>
        <end position="103"/>
    </location>
</feature>
<feature type="region of interest" description="Disordered" evidence="2">
    <location>
        <begin position="1"/>
        <end position="35"/>
    </location>
</feature>
<gene>
    <name evidence="3" type="ORF">VF08_37690</name>
</gene>
<organism evidence="3 4">
    <name type="scientific">Nostoc linckia z8</name>
    <dbReference type="NCBI Taxonomy" id="1628746"/>
    <lineage>
        <taxon>Bacteria</taxon>
        <taxon>Bacillati</taxon>
        <taxon>Cyanobacteriota</taxon>
        <taxon>Cyanophyceae</taxon>
        <taxon>Nostocales</taxon>
        <taxon>Nostocaceae</taxon>
        <taxon>Nostoc</taxon>
    </lineage>
</organism>